<evidence type="ECO:0000313" key="5">
    <source>
        <dbReference type="Proteomes" id="UP000199433"/>
    </source>
</evidence>
<dbReference type="Pfam" id="PF10415">
    <property type="entry name" value="FumaraseC_C"/>
    <property type="match status" value="1"/>
</dbReference>
<dbReference type="OrthoDB" id="9802809at2"/>
<dbReference type="PROSITE" id="PS00163">
    <property type="entry name" value="FUMARATE_LYASES"/>
    <property type="match status" value="1"/>
</dbReference>
<dbReference type="InterPro" id="IPR000362">
    <property type="entry name" value="Fumarate_lyase_fam"/>
</dbReference>
<accession>A0A1G9EQU6</accession>
<evidence type="ECO:0000259" key="2">
    <source>
        <dbReference type="Pfam" id="PF00206"/>
    </source>
</evidence>
<dbReference type="InterPro" id="IPR024083">
    <property type="entry name" value="Fumarase/histidase_N"/>
</dbReference>
<dbReference type="PANTHER" id="PTHR42696:SF2">
    <property type="entry name" value="ASPARTATE AMMONIA-LYASE"/>
    <property type="match status" value="1"/>
</dbReference>
<feature type="domain" description="Fumarase C C-terminal" evidence="3">
    <location>
        <begin position="406"/>
        <end position="457"/>
    </location>
</feature>
<dbReference type="FunFam" id="1.20.200.10:FF:000001">
    <property type="entry name" value="Fumarate hydratase, mitochondrial"/>
    <property type="match status" value="1"/>
</dbReference>
<keyword evidence="1 4" id="KW-0456">Lyase</keyword>
<dbReference type="PRINTS" id="PR00149">
    <property type="entry name" value="FUMRATELYASE"/>
</dbReference>
<protein>
    <submittedName>
        <fullName evidence="4">Aspartate ammonia-lyase</fullName>
    </submittedName>
</protein>
<dbReference type="InterPro" id="IPR022761">
    <property type="entry name" value="Fumarate_lyase_N"/>
</dbReference>
<dbReference type="GO" id="GO:0006531">
    <property type="term" value="P:aspartate metabolic process"/>
    <property type="evidence" value="ECO:0007669"/>
    <property type="project" value="TreeGrafter"/>
</dbReference>
<dbReference type="STRING" id="426701.SAMN04488098_106510"/>
<dbReference type="Pfam" id="PF00206">
    <property type="entry name" value="Lyase_1"/>
    <property type="match status" value="1"/>
</dbReference>
<dbReference type="InterPro" id="IPR051546">
    <property type="entry name" value="Aspartate_Ammonia-Lyase"/>
</dbReference>
<dbReference type="GO" id="GO:0008797">
    <property type="term" value="F:aspartate ammonia-lyase activity"/>
    <property type="evidence" value="ECO:0007669"/>
    <property type="project" value="TreeGrafter"/>
</dbReference>
<dbReference type="Gene3D" id="1.10.275.10">
    <property type="entry name" value="Fumarase/aspartase (N-terminal domain)"/>
    <property type="match status" value="1"/>
</dbReference>
<reference evidence="5" key="1">
    <citation type="submission" date="2016-10" db="EMBL/GenBank/DDBJ databases">
        <authorList>
            <person name="Varghese N."/>
            <person name="Submissions S."/>
        </authorList>
    </citation>
    <scope>NUCLEOTIDE SEQUENCE [LARGE SCALE GENOMIC DNA]</scope>
    <source>
        <strain evidence="5">DSM 19181</strain>
    </source>
</reference>
<proteinExistence type="predicted"/>
<organism evidence="4 5">
    <name type="scientific">Alkalibacterium thalassium</name>
    <dbReference type="NCBI Taxonomy" id="426701"/>
    <lineage>
        <taxon>Bacteria</taxon>
        <taxon>Bacillati</taxon>
        <taxon>Bacillota</taxon>
        <taxon>Bacilli</taxon>
        <taxon>Lactobacillales</taxon>
        <taxon>Carnobacteriaceae</taxon>
        <taxon>Alkalibacterium</taxon>
    </lineage>
</organism>
<evidence type="ECO:0000259" key="3">
    <source>
        <dbReference type="Pfam" id="PF10415"/>
    </source>
</evidence>
<dbReference type="NCBIfam" id="NF008909">
    <property type="entry name" value="PRK12273.1"/>
    <property type="match status" value="1"/>
</dbReference>
<name>A0A1G9EQU6_9LACT</name>
<dbReference type="InterPro" id="IPR018951">
    <property type="entry name" value="Fumarase_C_C"/>
</dbReference>
<dbReference type="RefSeq" id="WP_091268629.1">
    <property type="nucleotide sequence ID" value="NZ_FNFK01000065.1"/>
</dbReference>
<dbReference type="PANTHER" id="PTHR42696">
    <property type="entry name" value="ASPARTATE AMMONIA-LYASE"/>
    <property type="match status" value="1"/>
</dbReference>
<dbReference type="InterPro" id="IPR020557">
    <property type="entry name" value="Fumarate_lyase_CS"/>
</dbReference>
<dbReference type="EMBL" id="FNFK01000065">
    <property type="protein sequence ID" value="SDK78433.1"/>
    <property type="molecule type" value="Genomic_DNA"/>
</dbReference>
<dbReference type="GO" id="GO:0006099">
    <property type="term" value="P:tricarboxylic acid cycle"/>
    <property type="evidence" value="ECO:0007669"/>
    <property type="project" value="InterPro"/>
</dbReference>
<dbReference type="CDD" id="cd01357">
    <property type="entry name" value="Aspartase"/>
    <property type="match status" value="1"/>
</dbReference>
<dbReference type="AlphaFoldDB" id="A0A1G9EQU6"/>
<dbReference type="Gene3D" id="1.20.200.10">
    <property type="entry name" value="Fumarase/aspartase (Central domain)"/>
    <property type="match status" value="1"/>
</dbReference>
<dbReference type="Gene3D" id="1.10.40.30">
    <property type="entry name" value="Fumarase/aspartase (C-terminal domain)"/>
    <property type="match status" value="1"/>
</dbReference>
<dbReference type="Proteomes" id="UP000199433">
    <property type="component" value="Unassembled WGS sequence"/>
</dbReference>
<feature type="domain" description="Fumarate lyase N-terminal" evidence="2">
    <location>
        <begin position="16"/>
        <end position="340"/>
    </location>
</feature>
<sequence length="473" mass="51298">MPDRIEYDSIGPLPIPEHAYYGVQSLRAKYHFSLSQEKLHPLFVKNLAVIKKVAAETNCKANVLTEKTAEAIVRASEEIVDGHFREEFIVDAVQGGAGTSANMNIKEVIAHRASELMGGTKDTYALVHPNDHVNCSQSTNDVFPTAGKLTVIDLMHPLILTLSHLDKVLGEKSEEFTGVLKMARKPLQDAVPTTLGHSFRAYQSAVSRDIHHLNSAMETMYTVNIGGTAIGSSINAPEGYVSRIATNLAEETGLPLKQAEDLFDATQSVDSFVRVSGAVKTAALTLSKMSNDLRLLSSGPTAGFGEINLPAKQNGSSIMPGKINPVILEVVSQVAFEIIGNDVTITMAAESGQLELNPFEPIIFKNLFSSIELLTNAARTLTANCIEGITANKTHCQDQVERSVGIATCFCPYIGYEKAAHIAKESLRTGVSVRQLLLDSKWMSREQINHILDIGQLARGISNSEDNVTPLFV</sequence>
<dbReference type="GO" id="GO:0005829">
    <property type="term" value="C:cytosol"/>
    <property type="evidence" value="ECO:0007669"/>
    <property type="project" value="TreeGrafter"/>
</dbReference>
<dbReference type="InterPro" id="IPR008948">
    <property type="entry name" value="L-Aspartase-like"/>
</dbReference>
<evidence type="ECO:0000313" key="4">
    <source>
        <dbReference type="EMBL" id="SDK78433.1"/>
    </source>
</evidence>
<keyword evidence="5" id="KW-1185">Reference proteome</keyword>
<dbReference type="SUPFAM" id="SSF48557">
    <property type="entry name" value="L-aspartase-like"/>
    <property type="match status" value="1"/>
</dbReference>
<evidence type="ECO:0000256" key="1">
    <source>
        <dbReference type="ARBA" id="ARBA00023239"/>
    </source>
</evidence>
<gene>
    <name evidence="4" type="ORF">SAMN04488098_106510</name>
</gene>